<reference evidence="8" key="3">
    <citation type="submission" date="2025-09" db="UniProtKB">
        <authorList>
            <consortium name="Ensembl"/>
        </authorList>
    </citation>
    <scope>IDENTIFICATION</scope>
</reference>
<dbReference type="InterPro" id="IPR013106">
    <property type="entry name" value="Ig_V-set"/>
</dbReference>
<dbReference type="SMART" id="SM00406">
    <property type="entry name" value="IGv"/>
    <property type="match status" value="1"/>
</dbReference>
<sequence length="142" mass="15980">STFLLINTNVTVKCMFVLSGSSEDLVKPLKDVMLAVEGDTVTLSCNYSGSVDYLYWYQQKSSSSPQFLMTEFSEKTEKFSFTHDKNRKEFHLQISSAAVTDSAVYYCAVKPTVTGNTKTLQKPLEQRQHNTPQHPLEGVTHC</sequence>
<dbReference type="AlphaFoldDB" id="A0A671TZC2"/>
<evidence type="ECO:0000256" key="5">
    <source>
        <dbReference type="ARBA" id="ARBA00043266"/>
    </source>
</evidence>
<reference evidence="8" key="2">
    <citation type="submission" date="2025-08" db="UniProtKB">
        <authorList>
            <consortium name="Ensembl"/>
        </authorList>
    </citation>
    <scope>IDENTIFICATION</scope>
</reference>
<dbReference type="PANTHER" id="PTHR19367">
    <property type="entry name" value="T-CELL RECEPTOR ALPHA CHAIN V REGION"/>
    <property type="match status" value="1"/>
</dbReference>
<dbReference type="SUPFAM" id="SSF48726">
    <property type="entry name" value="Immunoglobulin"/>
    <property type="match status" value="1"/>
</dbReference>
<evidence type="ECO:0000256" key="4">
    <source>
        <dbReference type="ARBA" id="ARBA00023319"/>
    </source>
</evidence>
<dbReference type="PROSITE" id="PS50835">
    <property type="entry name" value="IG_LIKE"/>
    <property type="match status" value="1"/>
</dbReference>
<dbReference type="GeneTree" id="ENSGT01030000234557"/>
<dbReference type="Ensembl" id="ENSSAUT00010007913.1">
    <property type="protein sequence ID" value="ENSSAUP00010007389.1"/>
    <property type="gene ID" value="ENSSAUG00010003689.1"/>
</dbReference>
<name>A0A671TZC2_SPAAU</name>
<evidence type="ECO:0000313" key="8">
    <source>
        <dbReference type="Ensembl" id="ENSSAUP00010007389.1"/>
    </source>
</evidence>
<evidence type="ECO:0000259" key="7">
    <source>
        <dbReference type="PROSITE" id="PS50835"/>
    </source>
</evidence>
<evidence type="ECO:0000256" key="2">
    <source>
        <dbReference type="ARBA" id="ARBA00023130"/>
    </source>
</evidence>
<dbReference type="InterPro" id="IPR051287">
    <property type="entry name" value="TCR_variable_region"/>
</dbReference>
<evidence type="ECO:0000256" key="1">
    <source>
        <dbReference type="ARBA" id="ARBA00022729"/>
    </source>
</evidence>
<dbReference type="SMART" id="SM00409">
    <property type="entry name" value="IG"/>
    <property type="match status" value="1"/>
</dbReference>
<dbReference type="InterPro" id="IPR007110">
    <property type="entry name" value="Ig-like_dom"/>
</dbReference>
<dbReference type="InterPro" id="IPR013783">
    <property type="entry name" value="Ig-like_fold"/>
</dbReference>
<reference evidence="8" key="1">
    <citation type="submission" date="2021-04" db="EMBL/GenBank/DDBJ databases">
        <authorList>
            <consortium name="Wellcome Sanger Institute Data Sharing"/>
        </authorList>
    </citation>
    <scope>NUCLEOTIDE SEQUENCE [LARGE SCALE GENOMIC DNA]</scope>
</reference>
<proteinExistence type="predicted"/>
<keyword evidence="3" id="KW-0675">Receptor</keyword>
<dbReference type="GO" id="GO:0042101">
    <property type="term" value="C:T cell receptor complex"/>
    <property type="evidence" value="ECO:0007669"/>
    <property type="project" value="UniProtKB-KW"/>
</dbReference>
<dbReference type="Gene3D" id="2.60.40.10">
    <property type="entry name" value="Immunoglobulins"/>
    <property type="match status" value="1"/>
</dbReference>
<dbReference type="InterPro" id="IPR036179">
    <property type="entry name" value="Ig-like_dom_sf"/>
</dbReference>
<keyword evidence="2" id="KW-1064">Adaptive immunity</keyword>
<dbReference type="GO" id="GO:0002250">
    <property type="term" value="P:adaptive immune response"/>
    <property type="evidence" value="ECO:0007669"/>
    <property type="project" value="UniProtKB-KW"/>
</dbReference>
<protein>
    <recommendedName>
        <fullName evidence="7">Ig-like domain-containing protein</fullName>
    </recommendedName>
</protein>
<dbReference type="OMA" id="GSINYIF"/>
<keyword evidence="5" id="KW-0391">Immunity</keyword>
<dbReference type="InterPro" id="IPR003599">
    <property type="entry name" value="Ig_sub"/>
</dbReference>
<evidence type="ECO:0000256" key="6">
    <source>
        <dbReference type="SAM" id="MobiDB-lite"/>
    </source>
</evidence>
<keyword evidence="4" id="KW-0393">Immunoglobulin domain</keyword>
<feature type="region of interest" description="Disordered" evidence="6">
    <location>
        <begin position="120"/>
        <end position="142"/>
    </location>
</feature>
<dbReference type="InParanoid" id="A0A671TZC2"/>
<organism evidence="8 9">
    <name type="scientific">Sparus aurata</name>
    <name type="common">Gilthead sea bream</name>
    <dbReference type="NCBI Taxonomy" id="8175"/>
    <lineage>
        <taxon>Eukaryota</taxon>
        <taxon>Metazoa</taxon>
        <taxon>Chordata</taxon>
        <taxon>Craniata</taxon>
        <taxon>Vertebrata</taxon>
        <taxon>Euteleostomi</taxon>
        <taxon>Actinopterygii</taxon>
        <taxon>Neopterygii</taxon>
        <taxon>Teleostei</taxon>
        <taxon>Neoteleostei</taxon>
        <taxon>Acanthomorphata</taxon>
        <taxon>Eupercaria</taxon>
        <taxon>Spariformes</taxon>
        <taxon>Sparidae</taxon>
        <taxon>Sparus</taxon>
    </lineage>
</organism>
<dbReference type="Pfam" id="PF07686">
    <property type="entry name" value="V-set"/>
    <property type="match status" value="1"/>
</dbReference>
<keyword evidence="9" id="KW-1185">Reference proteome</keyword>
<feature type="domain" description="Ig-like" evidence="7">
    <location>
        <begin position="28"/>
        <end position="121"/>
    </location>
</feature>
<keyword evidence="5" id="KW-1279">T cell receptor</keyword>
<dbReference type="PANTHER" id="PTHR19367:SF18">
    <property type="entry name" value="T CELL RECEPTOR ALPHA VARIABLE 16"/>
    <property type="match status" value="1"/>
</dbReference>
<evidence type="ECO:0000256" key="3">
    <source>
        <dbReference type="ARBA" id="ARBA00023170"/>
    </source>
</evidence>
<accession>A0A671TZC2</accession>
<evidence type="ECO:0000313" key="9">
    <source>
        <dbReference type="Proteomes" id="UP000472265"/>
    </source>
</evidence>
<keyword evidence="1" id="KW-0732">Signal</keyword>
<dbReference type="Proteomes" id="UP000472265">
    <property type="component" value="Chromosome 21"/>
</dbReference>